<dbReference type="Proteomes" id="UP000308600">
    <property type="component" value="Unassembled WGS sequence"/>
</dbReference>
<name>A0ACD3B0F2_9AGAR</name>
<proteinExistence type="predicted"/>
<sequence>MLAVPRHFAGPSLLSFSSVRESARHLRRREQNPDIFLLIRPLAPRHSLPQVRVSSSLWINGCLTRSSLVPRRWKLVGYFHAHMMSVQLFASSSLPRFTVTSEKRAESNIFRYPGFVTNGKNVNICHHSFRAPEFC</sequence>
<keyword evidence="2" id="KW-1185">Reference proteome</keyword>
<dbReference type="EMBL" id="ML208300">
    <property type="protein sequence ID" value="TFK71256.1"/>
    <property type="molecule type" value="Genomic_DNA"/>
</dbReference>
<gene>
    <name evidence="1" type="ORF">BDN72DRAFT_468654</name>
</gene>
<protein>
    <submittedName>
        <fullName evidence="1">Uncharacterized protein</fullName>
    </submittedName>
</protein>
<evidence type="ECO:0000313" key="1">
    <source>
        <dbReference type="EMBL" id="TFK71256.1"/>
    </source>
</evidence>
<accession>A0ACD3B0F2</accession>
<evidence type="ECO:0000313" key="2">
    <source>
        <dbReference type="Proteomes" id="UP000308600"/>
    </source>
</evidence>
<reference evidence="1 2" key="1">
    <citation type="journal article" date="2019" name="Nat. Ecol. Evol.">
        <title>Megaphylogeny resolves global patterns of mushroom evolution.</title>
        <authorList>
            <person name="Varga T."/>
            <person name="Krizsan K."/>
            <person name="Foldi C."/>
            <person name="Dima B."/>
            <person name="Sanchez-Garcia M."/>
            <person name="Sanchez-Ramirez S."/>
            <person name="Szollosi G.J."/>
            <person name="Szarkandi J.G."/>
            <person name="Papp V."/>
            <person name="Albert L."/>
            <person name="Andreopoulos W."/>
            <person name="Angelini C."/>
            <person name="Antonin V."/>
            <person name="Barry K.W."/>
            <person name="Bougher N.L."/>
            <person name="Buchanan P."/>
            <person name="Buyck B."/>
            <person name="Bense V."/>
            <person name="Catcheside P."/>
            <person name="Chovatia M."/>
            <person name="Cooper J."/>
            <person name="Damon W."/>
            <person name="Desjardin D."/>
            <person name="Finy P."/>
            <person name="Geml J."/>
            <person name="Haridas S."/>
            <person name="Hughes K."/>
            <person name="Justo A."/>
            <person name="Karasinski D."/>
            <person name="Kautmanova I."/>
            <person name="Kiss B."/>
            <person name="Kocsube S."/>
            <person name="Kotiranta H."/>
            <person name="LaButti K.M."/>
            <person name="Lechner B.E."/>
            <person name="Liimatainen K."/>
            <person name="Lipzen A."/>
            <person name="Lukacs Z."/>
            <person name="Mihaltcheva S."/>
            <person name="Morgado L.N."/>
            <person name="Niskanen T."/>
            <person name="Noordeloos M.E."/>
            <person name="Ohm R.A."/>
            <person name="Ortiz-Santana B."/>
            <person name="Ovrebo C."/>
            <person name="Racz N."/>
            <person name="Riley R."/>
            <person name="Savchenko A."/>
            <person name="Shiryaev A."/>
            <person name="Soop K."/>
            <person name="Spirin V."/>
            <person name="Szebenyi C."/>
            <person name="Tomsovsky M."/>
            <person name="Tulloss R.E."/>
            <person name="Uehling J."/>
            <person name="Grigoriev I.V."/>
            <person name="Vagvolgyi C."/>
            <person name="Papp T."/>
            <person name="Martin F.M."/>
            <person name="Miettinen O."/>
            <person name="Hibbett D.S."/>
            <person name="Nagy L.G."/>
        </authorList>
    </citation>
    <scope>NUCLEOTIDE SEQUENCE [LARGE SCALE GENOMIC DNA]</scope>
    <source>
        <strain evidence="1 2">NL-1719</strain>
    </source>
</reference>
<organism evidence="1 2">
    <name type="scientific">Pluteus cervinus</name>
    <dbReference type="NCBI Taxonomy" id="181527"/>
    <lineage>
        <taxon>Eukaryota</taxon>
        <taxon>Fungi</taxon>
        <taxon>Dikarya</taxon>
        <taxon>Basidiomycota</taxon>
        <taxon>Agaricomycotina</taxon>
        <taxon>Agaricomycetes</taxon>
        <taxon>Agaricomycetidae</taxon>
        <taxon>Agaricales</taxon>
        <taxon>Pluteineae</taxon>
        <taxon>Pluteaceae</taxon>
        <taxon>Pluteus</taxon>
    </lineage>
</organism>